<evidence type="ECO:0008006" key="3">
    <source>
        <dbReference type="Google" id="ProtNLM"/>
    </source>
</evidence>
<evidence type="ECO:0000256" key="1">
    <source>
        <dbReference type="SAM" id="MobiDB-lite"/>
    </source>
</evidence>
<feature type="compositionally biased region" description="Basic and acidic residues" evidence="1">
    <location>
        <begin position="25"/>
        <end position="41"/>
    </location>
</feature>
<dbReference type="AlphaFoldDB" id="A0A0F9QDX8"/>
<sequence length="1040" mass="114046">MPPKLYRYQTPDTRLRHIQYQTQRETQRKERLDAQDELRDRDIQRQFQGELQRKAVLDRRDDIGQQMGAEEERRRGLDERGVPTVEENLRRFREVEQRQQPPVRPPTQPAAQVRGPAPRVERPSVAAGMERFRQVEQRQQPLSMENVIRRFQVTPGGKEFATERLGELEGGAAREGRFLAEEEAGEADFWRTIVEGAPASAVAQGFGAGRFVIPTSAREFLQLGVEAITPLAPPEALEKVGELPVGPLAPGLQRSAEFFSSPLGIAFTAAFPGVTALMETGALTTGTIARVAGASETVETIAELAGAFGAPVSPALTKLGIRGLRNLNTRFGPELQRLAASEAGGGPLGRDVTPSGSVLEKLRVAGKQAPESWVENARLSSQEFGERATRATELRNKLISEGVSEQEAILKSTAELRGEMPFKAATGLDLTPLEEGWFWDQILKNAQYAEGVHVADYIQKMQRAVIAGAAPKDFPPFVWRILERTFGKDFTGQLETVVRQRVRAVKQVVEESAAERLAKAKAPEAITPGKVPPSLEAEQAVFYPQFPAPGAALKDVKAADSSTLLDWVGDSLGLLKPILSSMDISWFRQTAKTIVRHPFLTWESFKRGVKGGVSEKSAVAWMDGLKAEGVTATGYKQVVRTEQGVREIGLGRLLEDRYMAVPGTPGFAESSILSRPEFYMSRAAVKLPGVKQSGRAFATGWNTHYQGMMRYWLPKLTKMNKGVLTQKQVDAALNLGQRLTGVGKLGKDQSWLVRALKVLGFAPGYRASGPQALATLLSPFTDPLIRRMAAEELLSWALAGNVVMTAAKYGAGATVVTTLGANQFGRIKFPGSDTWYNIWGTDSVLARAVLQAVTQRRIDVKGGISIIGSGEKTPAGFLSSMKTALEGYLRSGENPVVGLLSDLSTGETYIGKKLTWDVESAWQLVRDRMPMFLQDLQDMYETDGPLQALLGAPAGVTGLAGITSYTPTRETFRQLPKYSSDDEGVVEGVLGRKVPEALNLTANEERALLRFLREDVQDWIEEREDKWGPMPPEISMVMVI</sequence>
<reference evidence="2" key="1">
    <citation type="journal article" date="2015" name="Nature">
        <title>Complex archaea that bridge the gap between prokaryotes and eukaryotes.</title>
        <authorList>
            <person name="Spang A."/>
            <person name="Saw J.H."/>
            <person name="Jorgensen S.L."/>
            <person name="Zaremba-Niedzwiedzka K."/>
            <person name="Martijn J."/>
            <person name="Lind A.E."/>
            <person name="van Eijk R."/>
            <person name="Schleper C."/>
            <person name="Guy L."/>
            <person name="Ettema T.J."/>
        </authorList>
    </citation>
    <scope>NUCLEOTIDE SEQUENCE</scope>
</reference>
<dbReference type="EMBL" id="LAZR01005033">
    <property type="protein sequence ID" value="KKN03438.1"/>
    <property type="molecule type" value="Genomic_DNA"/>
</dbReference>
<feature type="region of interest" description="Disordered" evidence="1">
    <location>
        <begin position="20"/>
        <end position="41"/>
    </location>
</feature>
<feature type="non-terminal residue" evidence="2">
    <location>
        <position position="1040"/>
    </location>
</feature>
<gene>
    <name evidence="2" type="ORF">LCGC14_1107710</name>
</gene>
<comment type="caution">
    <text evidence="2">The sequence shown here is derived from an EMBL/GenBank/DDBJ whole genome shotgun (WGS) entry which is preliminary data.</text>
</comment>
<organism evidence="2">
    <name type="scientific">marine sediment metagenome</name>
    <dbReference type="NCBI Taxonomy" id="412755"/>
    <lineage>
        <taxon>unclassified sequences</taxon>
        <taxon>metagenomes</taxon>
        <taxon>ecological metagenomes</taxon>
    </lineage>
</organism>
<evidence type="ECO:0000313" key="2">
    <source>
        <dbReference type="EMBL" id="KKN03438.1"/>
    </source>
</evidence>
<feature type="region of interest" description="Disordered" evidence="1">
    <location>
        <begin position="93"/>
        <end position="119"/>
    </location>
</feature>
<accession>A0A0F9QDX8</accession>
<proteinExistence type="predicted"/>
<protein>
    <recommendedName>
        <fullName evidence="3">Large polyvalent protein associated domain-containing protein</fullName>
    </recommendedName>
</protein>
<name>A0A0F9QDX8_9ZZZZ</name>